<evidence type="ECO:0000259" key="5">
    <source>
        <dbReference type="PROSITE" id="PS50110"/>
    </source>
</evidence>
<dbReference type="Gene3D" id="3.40.50.2300">
    <property type="match status" value="1"/>
</dbReference>
<dbReference type="CDD" id="cd00156">
    <property type="entry name" value="REC"/>
    <property type="match status" value="1"/>
</dbReference>
<dbReference type="SUPFAM" id="SSF52172">
    <property type="entry name" value="CheY-like"/>
    <property type="match status" value="1"/>
</dbReference>
<dbReference type="InterPro" id="IPR001789">
    <property type="entry name" value="Sig_transdc_resp-reg_receiver"/>
</dbReference>
<proteinExistence type="predicted"/>
<keyword evidence="7" id="KW-1185">Reference proteome</keyword>
<dbReference type="AlphaFoldDB" id="A0A2S6NF27"/>
<keyword evidence="1 4" id="KW-0597">Phosphoprotein</keyword>
<protein>
    <recommendedName>
        <fullName evidence="5">Response regulatory domain-containing protein</fullName>
    </recommendedName>
</protein>
<dbReference type="InterPro" id="IPR011006">
    <property type="entry name" value="CheY-like_superfamily"/>
</dbReference>
<sequence length="156" mass="17133">MEQTTPAPIETKRAVFSPGGRILVIDDDEAVREAHETLLECMGYEVFSADTGEKALALAEQERWRFDAILADYRLGAGLTGTQTATEISRRAGFAIPTVVLTGDTAVEPILELSSTAFTILHKPADTDELLEILASLSSGERRFRGRSRRQFHIPS</sequence>
<dbReference type="PANTHER" id="PTHR44591:SF3">
    <property type="entry name" value="RESPONSE REGULATORY DOMAIN-CONTAINING PROTEIN"/>
    <property type="match status" value="1"/>
</dbReference>
<dbReference type="PROSITE" id="PS50110">
    <property type="entry name" value="RESPONSE_REGULATORY"/>
    <property type="match status" value="1"/>
</dbReference>
<name>A0A2S6NF27_9HYPH</name>
<evidence type="ECO:0000256" key="2">
    <source>
        <dbReference type="ARBA" id="ARBA00023015"/>
    </source>
</evidence>
<organism evidence="6 7">
    <name type="scientific">Rhodoblastus sphagnicola</name>
    <dbReference type="NCBI Taxonomy" id="333368"/>
    <lineage>
        <taxon>Bacteria</taxon>
        <taxon>Pseudomonadati</taxon>
        <taxon>Pseudomonadota</taxon>
        <taxon>Alphaproteobacteria</taxon>
        <taxon>Hyphomicrobiales</taxon>
        <taxon>Rhodoblastaceae</taxon>
        <taxon>Rhodoblastus</taxon>
    </lineage>
</organism>
<dbReference type="Pfam" id="PF00072">
    <property type="entry name" value="Response_reg"/>
    <property type="match status" value="1"/>
</dbReference>
<evidence type="ECO:0000313" key="6">
    <source>
        <dbReference type="EMBL" id="PPQ33213.1"/>
    </source>
</evidence>
<evidence type="ECO:0000256" key="4">
    <source>
        <dbReference type="PROSITE-ProRule" id="PRU00169"/>
    </source>
</evidence>
<feature type="modified residue" description="4-aspartylphosphate" evidence="4">
    <location>
        <position position="72"/>
    </location>
</feature>
<dbReference type="Proteomes" id="UP000239089">
    <property type="component" value="Unassembled WGS sequence"/>
</dbReference>
<evidence type="ECO:0000256" key="1">
    <source>
        <dbReference type="ARBA" id="ARBA00022553"/>
    </source>
</evidence>
<reference evidence="6 7" key="1">
    <citation type="journal article" date="2018" name="Arch. Microbiol.">
        <title>New insights into the metabolic potential of the phototrophic purple bacterium Rhodopila globiformis DSM 161(T) from its draft genome sequence and evidence for a vanadium-dependent nitrogenase.</title>
        <authorList>
            <person name="Imhoff J.F."/>
            <person name="Rahn T."/>
            <person name="Kunzel S."/>
            <person name="Neulinger S.C."/>
        </authorList>
    </citation>
    <scope>NUCLEOTIDE SEQUENCE [LARGE SCALE GENOMIC DNA]</scope>
    <source>
        <strain evidence="6 7">DSM 16996</strain>
    </source>
</reference>
<gene>
    <name evidence="6" type="ORF">CCR94_02540</name>
</gene>
<dbReference type="PANTHER" id="PTHR44591">
    <property type="entry name" value="STRESS RESPONSE REGULATOR PROTEIN 1"/>
    <property type="match status" value="1"/>
</dbReference>
<dbReference type="EMBL" id="NHSJ01000026">
    <property type="protein sequence ID" value="PPQ33213.1"/>
    <property type="molecule type" value="Genomic_DNA"/>
</dbReference>
<dbReference type="SMART" id="SM00448">
    <property type="entry name" value="REC"/>
    <property type="match status" value="1"/>
</dbReference>
<keyword evidence="3" id="KW-0804">Transcription</keyword>
<keyword evidence="2" id="KW-0805">Transcription regulation</keyword>
<accession>A0A2S6NF27</accession>
<evidence type="ECO:0000313" key="7">
    <source>
        <dbReference type="Proteomes" id="UP000239089"/>
    </source>
</evidence>
<evidence type="ECO:0000256" key="3">
    <source>
        <dbReference type="ARBA" id="ARBA00023163"/>
    </source>
</evidence>
<comment type="caution">
    <text evidence="6">The sequence shown here is derived from an EMBL/GenBank/DDBJ whole genome shotgun (WGS) entry which is preliminary data.</text>
</comment>
<dbReference type="GO" id="GO:0000160">
    <property type="term" value="P:phosphorelay signal transduction system"/>
    <property type="evidence" value="ECO:0007669"/>
    <property type="project" value="InterPro"/>
</dbReference>
<feature type="domain" description="Response regulatory" evidence="5">
    <location>
        <begin position="21"/>
        <end position="138"/>
    </location>
</feature>
<dbReference type="InterPro" id="IPR050595">
    <property type="entry name" value="Bact_response_regulator"/>
</dbReference>